<accession>A0A412PIH3</accession>
<dbReference type="GO" id="GO:0009164">
    <property type="term" value="P:nucleoside catabolic process"/>
    <property type="evidence" value="ECO:0007669"/>
    <property type="project" value="InterPro"/>
</dbReference>
<sequence length="232" mass="25137">MMRVGIIGAMDVEVTSIKERMAIDKIEQVGDNTYCLGKIGDTEVVVARCGIGKVNAAICATTMCVKYDITHIINTGIAGSLDNQINIGDIVVSTDAIYHDFSVEPFGYPAGMVPGRKTISFTADETLRKLVVESIQKVAPEIQVFEGRVASGDIFVGQKEKKDWIIQNFGATCCEMEGCAIAHVATDFAVPFVIVRAISDKADEESTVSYEEFEAQAAEHCANLVFQVLQSL</sequence>
<dbReference type="AlphaFoldDB" id="A0A412PIH3"/>
<dbReference type="Gene3D" id="3.40.50.1580">
    <property type="entry name" value="Nucleoside phosphorylase domain"/>
    <property type="match status" value="1"/>
</dbReference>
<dbReference type="NCBIfam" id="NF004079">
    <property type="entry name" value="PRK05584.1"/>
    <property type="match status" value="1"/>
</dbReference>
<dbReference type="PANTHER" id="PTHR46832:SF1">
    <property type="entry name" value="5'-METHYLTHIOADENOSINE_S-ADENOSYLHOMOCYSTEINE NUCLEOSIDASE"/>
    <property type="match status" value="1"/>
</dbReference>
<comment type="pathway">
    <text evidence="1">Amino-acid biosynthesis; L-methionine biosynthesis via salvage pathway; S-methyl-5-thio-alpha-D-ribose 1-phosphate from S-methyl-5'-thioadenosine (hydrolase route): step 1/2.</text>
</comment>
<evidence type="ECO:0000256" key="2">
    <source>
        <dbReference type="ARBA" id="ARBA00011974"/>
    </source>
</evidence>
<dbReference type="EC" id="3.2.2.9" evidence="2"/>
<protein>
    <recommendedName>
        <fullName evidence="2">adenosylhomocysteine nucleosidase</fullName>
        <ecNumber evidence="2">3.2.2.9</ecNumber>
    </recommendedName>
</protein>
<reference evidence="7 8" key="1">
    <citation type="submission" date="2018-08" db="EMBL/GenBank/DDBJ databases">
        <title>A genome reference for cultivated species of the human gut microbiota.</title>
        <authorList>
            <person name="Zou Y."/>
            <person name="Xue W."/>
            <person name="Luo G."/>
        </authorList>
    </citation>
    <scope>NUCLEOTIDE SEQUENCE [LARGE SCALE GENOMIC DNA]</scope>
    <source>
        <strain evidence="7 8">AF18-46</strain>
    </source>
</reference>
<dbReference type="GO" id="GO:0008782">
    <property type="term" value="F:adenosylhomocysteine nucleosidase activity"/>
    <property type="evidence" value="ECO:0007669"/>
    <property type="project" value="UniProtKB-EC"/>
</dbReference>
<dbReference type="SUPFAM" id="SSF53167">
    <property type="entry name" value="Purine and uridine phosphorylases"/>
    <property type="match status" value="1"/>
</dbReference>
<feature type="domain" description="Nucleoside phosphorylase" evidence="6">
    <location>
        <begin position="3"/>
        <end position="229"/>
    </location>
</feature>
<evidence type="ECO:0000313" key="8">
    <source>
        <dbReference type="Proteomes" id="UP000284731"/>
    </source>
</evidence>
<keyword evidence="4 7" id="KW-0378">Hydrolase</keyword>
<dbReference type="PANTHER" id="PTHR46832">
    <property type="entry name" value="5'-METHYLTHIOADENOSINE/S-ADENOSYLHOMOCYSTEINE NUCLEOSIDASE"/>
    <property type="match status" value="1"/>
</dbReference>
<evidence type="ECO:0000256" key="4">
    <source>
        <dbReference type="ARBA" id="ARBA00022801"/>
    </source>
</evidence>
<keyword evidence="5" id="KW-0486">Methionine biosynthesis</keyword>
<keyword evidence="3" id="KW-0028">Amino-acid biosynthesis</keyword>
<evidence type="ECO:0000259" key="6">
    <source>
        <dbReference type="Pfam" id="PF01048"/>
    </source>
</evidence>
<gene>
    <name evidence="7" type="ORF">DWX20_02765</name>
</gene>
<comment type="caution">
    <text evidence="7">The sequence shown here is derived from an EMBL/GenBank/DDBJ whole genome shotgun (WGS) entry which is preliminary data.</text>
</comment>
<dbReference type="EMBL" id="QRWX01000001">
    <property type="protein sequence ID" value="RGT57986.1"/>
    <property type="molecule type" value="Genomic_DNA"/>
</dbReference>
<evidence type="ECO:0000256" key="3">
    <source>
        <dbReference type="ARBA" id="ARBA00022605"/>
    </source>
</evidence>
<dbReference type="InterPro" id="IPR010049">
    <property type="entry name" value="MTA_SAH_Nsdase"/>
</dbReference>
<dbReference type="Proteomes" id="UP000284731">
    <property type="component" value="Unassembled WGS sequence"/>
</dbReference>
<dbReference type="RefSeq" id="WP_118764398.1">
    <property type="nucleotide sequence ID" value="NZ_CABJCF010000001.1"/>
</dbReference>
<dbReference type="NCBIfam" id="TIGR01704">
    <property type="entry name" value="MTA_SAH-Nsdase"/>
    <property type="match status" value="1"/>
</dbReference>
<dbReference type="InterPro" id="IPR000845">
    <property type="entry name" value="Nucleoside_phosphorylase_d"/>
</dbReference>
<dbReference type="CDD" id="cd09008">
    <property type="entry name" value="MTAN"/>
    <property type="match status" value="1"/>
</dbReference>
<evidence type="ECO:0000256" key="5">
    <source>
        <dbReference type="ARBA" id="ARBA00023167"/>
    </source>
</evidence>
<dbReference type="UniPathway" id="UPA00904">
    <property type="reaction ID" value="UER00871"/>
</dbReference>
<dbReference type="GO" id="GO:0005829">
    <property type="term" value="C:cytosol"/>
    <property type="evidence" value="ECO:0007669"/>
    <property type="project" value="TreeGrafter"/>
</dbReference>
<dbReference type="InterPro" id="IPR035994">
    <property type="entry name" value="Nucleoside_phosphorylase_sf"/>
</dbReference>
<dbReference type="GO" id="GO:0008930">
    <property type="term" value="F:methylthioadenosine nucleosidase activity"/>
    <property type="evidence" value="ECO:0007669"/>
    <property type="project" value="InterPro"/>
</dbReference>
<evidence type="ECO:0000256" key="1">
    <source>
        <dbReference type="ARBA" id="ARBA00004945"/>
    </source>
</evidence>
<proteinExistence type="predicted"/>
<dbReference type="GO" id="GO:0019509">
    <property type="term" value="P:L-methionine salvage from methylthioadenosine"/>
    <property type="evidence" value="ECO:0007669"/>
    <property type="project" value="UniProtKB-UniPathway"/>
</dbReference>
<evidence type="ECO:0000313" key="7">
    <source>
        <dbReference type="EMBL" id="RGT57986.1"/>
    </source>
</evidence>
<dbReference type="Pfam" id="PF01048">
    <property type="entry name" value="PNP_UDP_1"/>
    <property type="match status" value="1"/>
</dbReference>
<keyword evidence="7" id="KW-0326">Glycosidase</keyword>
<organism evidence="7 8">
    <name type="scientific">Solobacterium moorei</name>
    <dbReference type="NCBI Taxonomy" id="102148"/>
    <lineage>
        <taxon>Bacteria</taxon>
        <taxon>Bacillati</taxon>
        <taxon>Bacillota</taxon>
        <taxon>Erysipelotrichia</taxon>
        <taxon>Erysipelotrichales</taxon>
        <taxon>Erysipelotrichaceae</taxon>
        <taxon>Solobacterium</taxon>
    </lineage>
</organism>
<dbReference type="GO" id="GO:0019284">
    <property type="term" value="P:L-methionine salvage from S-adenosylmethionine"/>
    <property type="evidence" value="ECO:0007669"/>
    <property type="project" value="TreeGrafter"/>
</dbReference>
<name>A0A412PIH3_9FIRM</name>